<feature type="transmembrane region" description="Helical" evidence="1">
    <location>
        <begin position="117"/>
        <end position="138"/>
    </location>
</feature>
<proteinExistence type="predicted"/>
<dbReference type="OrthoDB" id="5520804at2"/>
<sequence>MSQPPSPEARHRAGLLRRRGAAADGHVTNIELFFDLVFVYAVTQLSHTLLQRLDALGALQAALLFLAVWWVWIFTGWVTNWLDPERIAVRLMLLALMLAGLLLSCALPEAFGAHGWLFAGAYASMQVGRTAFALWALGDDAPANTRNFQRILAWLSLAALGWLAGAWAGGERRLLLWTLALGVEYLGPAVGFRVPGLGRTPTRDWDVEGGHLAERCSLFVIIALGESVLATGSHFAEAAWSAPVVAAFVGGFLGNVAMWWIYFDLAVERGRQAIRHAEDPGRQARVAYTYLHLPIVGGIIVCAVADALALEEPLLRADLPAAAVLLGGPLLYLLGNALFKQAVNRTRFPLSHLVGIGLLAALAVPAALGLSRLALSLLATGVLLLAALWETLSLRSVRQALAEAGGA</sequence>
<protein>
    <submittedName>
        <fullName evidence="2">Low temperature requirement protein LtrA</fullName>
    </submittedName>
</protein>
<dbReference type="InterPro" id="IPR010640">
    <property type="entry name" value="Low_temperature_requirement_A"/>
</dbReference>
<name>A0A316I0T7_9GAMM</name>
<gene>
    <name evidence="2" type="ORF">C7456_108198</name>
</gene>
<feature type="transmembrane region" description="Helical" evidence="1">
    <location>
        <begin position="286"/>
        <end position="309"/>
    </location>
</feature>
<feature type="transmembrane region" description="Helical" evidence="1">
    <location>
        <begin position="216"/>
        <end position="236"/>
    </location>
</feature>
<feature type="transmembrane region" description="Helical" evidence="1">
    <location>
        <begin position="55"/>
        <end position="79"/>
    </location>
</feature>
<dbReference type="RefSeq" id="WP_109724021.1">
    <property type="nucleotide sequence ID" value="NZ_MSZV01000073.1"/>
</dbReference>
<dbReference type="PANTHER" id="PTHR36840">
    <property type="entry name" value="BLL5714 PROTEIN"/>
    <property type="match status" value="1"/>
</dbReference>
<dbReference type="EMBL" id="QGHC01000008">
    <property type="protein sequence ID" value="PWK85902.1"/>
    <property type="molecule type" value="Genomic_DNA"/>
</dbReference>
<keyword evidence="1" id="KW-0812">Transmembrane</keyword>
<reference evidence="2 3" key="1">
    <citation type="submission" date="2018-05" db="EMBL/GenBank/DDBJ databases">
        <title>Genomic Encyclopedia of Type Strains, Phase IV (KMG-IV): sequencing the most valuable type-strain genomes for metagenomic binning, comparative biology and taxonomic classification.</title>
        <authorList>
            <person name="Goeker M."/>
        </authorList>
    </citation>
    <scope>NUCLEOTIDE SEQUENCE [LARGE SCALE GENOMIC DNA]</scope>
    <source>
        <strain evidence="2 3">DSM 14263</strain>
    </source>
</reference>
<accession>A0A316I0T7</accession>
<evidence type="ECO:0000256" key="1">
    <source>
        <dbReference type="SAM" id="Phobius"/>
    </source>
</evidence>
<evidence type="ECO:0000313" key="2">
    <source>
        <dbReference type="EMBL" id="PWK85902.1"/>
    </source>
</evidence>
<feature type="transmembrane region" description="Helical" evidence="1">
    <location>
        <begin position="91"/>
        <end position="111"/>
    </location>
</feature>
<feature type="transmembrane region" description="Helical" evidence="1">
    <location>
        <begin position="242"/>
        <end position="265"/>
    </location>
</feature>
<feature type="transmembrane region" description="Helical" evidence="1">
    <location>
        <begin position="21"/>
        <end position="43"/>
    </location>
</feature>
<dbReference type="PANTHER" id="PTHR36840:SF1">
    <property type="entry name" value="BLL5714 PROTEIN"/>
    <property type="match status" value="1"/>
</dbReference>
<dbReference type="Proteomes" id="UP000245812">
    <property type="component" value="Unassembled WGS sequence"/>
</dbReference>
<organism evidence="2 3">
    <name type="scientific">Fulvimonas soli</name>
    <dbReference type="NCBI Taxonomy" id="155197"/>
    <lineage>
        <taxon>Bacteria</taxon>
        <taxon>Pseudomonadati</taxon>
        <taxon>Pseudomonadota</taxon>
        <taxon>Gammaproteobacteria</taxon>
        <taxon>Lysobacterales</taxon>
        <taxon>Rhodanobacteraceae</taxon>
        <taxon>Fulvimonas</taxon>
    </lineage>
</organism>
<feature type="transmembrane region" description="Helical" evidence="1">
    <location>
        <begin position="174"/>
        <end position="195"/>
    </location>
</feature>
<keyword evidence="1" id="KW-0472">Membrane</keyword>
<dbReference type="AlphaFoldDB" id="A0A316I0T7"/>
<feature type="transmembrane region" description="Helical" evidence="1">
    <location>
        <begin position="350"/>
        <end position="368"/>
    </location>
</feature>
<keyword evidence="1" id="KW-1133">Transmembrane helix</keyword>
<feature type="transmembrane region" description="Helical" evidence="1">
    <location>
        <begin position="321"/>
        <end position="338"/>
    </location>
</feature>
<evidence type="ECO:0000313" key="3">
    <source>
        <dbReference type="Proteomes" id="UP000245812"/>
    </source>
</evidence>
<feature type="transmembrane region" description="Helical" evidence="1">
    <location>
        <begin position="374"/>
        <end position="392"/>
    </location>
</feature>
<keyword evidence="3" id="KW-1185">Reference proteome</keyword>
<feature type="transmembrane region" description="Helical" evidence="1">
    <location>
        <begin position="150"/>
        <end position="168"/>
    </location>
</feature>
<comment type="caution">
    <text evidence="2">The sequence shown here is derived from an EMBL/GenBank/DDBJ whole genome shotgun (WGS) entry which is preliminary data.</text>
</comment>
<dbReference type="Pfam" id="PF06772">
    <property type="entry name" value="LtrA"/>
    <property type="match status" value="1"/>
</dbReference>